<dbReference type="InterPro" id="IPR000835">
    <property type="entry name" value="HTH_MarR-typ"/>
</dbReference>
<evidence type="ECO:0000313" key="5">
    <source>
        <dbReference type="EMBL" id="SDD68857.1"/>
    </source>
</evidence>
<dbReference type="PRINTS" id="PR00598">
    <property type="entry name" value="HTHMARR"/>
</dbReference>
<reference evidence="5 6" key="1">
    <citation type="submission" date="2016-10" db="EMBL/GenBank/DDBJ databases">
        <authorList>
            <person name="de Groot N.N."/>
        </authorList>
    </citation>
    <scope>NUCLEOTIDE SEQUENCE [LARGE SCALE GENOMIC DNA]</scope>
    <source>
        <strain evidence="5 6">CPCC 100156</strain>
    </source>
</reference>
<dbReference type="GO" id="GO:0003677">
    <property type="term" value="F:DNA binding"/>
    <property type="evidence" value="ECO:0007669"/>
    <property type="project" value="UniProtKB-KW"/>
</dbReference>
<evidence type="ECO:0000256" key="2">
    <source>
        <dbReference type="ARBA" id="ARBA00023125"/>
    </source>
</evidence>
<dbReference type="Pfam" id="PF12802">
    <property type="entry name" value="MarR_2"/>
    <property type="match status" value="1"/>
</dbReference>
<accession>A0A1G6WUI9</accession>
<sequence>MQLLITLLMFPRVTIPPHDDLLLLLTDVARLIRTMADRVARAHGMTRAQWTILARLRRHDGLTQRELAELLEVEPITVGRLVDRLAARNLIERRADPTDRRCWRLHLRPEAAPVLAEIDEAKAAFDAAATRNLPEAQRAALKAALLHMKSNLLAGDDEAGFAA</sequence>
<keyword evidence="2" id="KW-0238">DNA-binding</keyword>
<dbReference type="AlphaFoldDB" id="A0A1G6WUI9"/>
<protein>
    <submittedName>
        <fullName evidence="5">Transcriptional regulator, MarR family</fullName>
    </submittedName>
</protein>
<evidence type="ECO:0000313" key="6">
    <source>
        <dbReference type="Proteomes" id="UP000198925"/>
    </source>
</evidence>
<dbReference type="Proteomes" id="UP000198925">
    <property type="component" value="Unassembled WGS sequence"/>
</dbReference>
<proteinExistence type="predicted"/>
<dbReference type="SMART" id="SM00347">
    <property type="entry name" value="HTH_MARR"/>
    <property type="match status" value="1"/>
</dbReference>
<dbReference type="STRING" id="938405.SAMN02927895_03192"/>
<keyword evidence="1" id="KW-0805">Transcription regulation</keyword>
<keyword evidence="6" id="KW-1185">Reference proteome</keyword>
<organism evidence="5 6">
    <name type="scientific">Belnapia rosea</name>
    <dbReference type="NCBI Taxonomy" id="938405"/>
    <lineage>
        <taxon>Bacteria</taxon>
        <taxon>Pseudomonadati</taxon>
        <taxon>Pseudomonadota</taxon>
        <taxon>Alphaproteobacteria</taxon>
        <taxon>Acetobacterales</taxon>
        <taxon>Roseomonadaceae</taxon>
        <taxon>Belnapia</taxon>
    </lineage>
</organism>
<dbReference type="SUPFAM" id="SSF46785">
    <property type="entry name" value="Winged helix' DNA-binding domain"/>
    <property type="match status" value="1"/>
</dbReference>
<dbReference type="InterPro" id="IPR036388">
    <property type="entry name" value="WH-like_DNA-bd_sf"/>
</dbReference>
<evidence type="ECO:0000256" key="1">
    <source>
        <dbReference type="ARBA" id="ARBA00023015"/>
    </source>
</evidence>
<dbReference type="GO" id="GO:0003700">
    <property type="term" value="F:DNA-binding transcription factor activity"/>
    <property type="evidence" value="ECO:0007669"/>
    <property type="project" value="InterPro"/>
</dbReference>
<dbReference type="GO" id="GO:0006950">
    <property type="term" value="P:response to stress"/>
    <property type="evidence" value="ECO:0007669"/>
    <property type="project" value="TreeGrafter"/>
</dbReference>
<dbReference type="Gene3D" id="1.10.10.10">
    <property type="entry name" value="Winged helix-like DNA-binding domain superfamily/Winged helix DNA-binding domain"/>
    <property type="match status" value="1"/>
</dbReference>
<dbReference type="PANTHER" id="PTHR33164">
    <property type="entry name" value="TRANSCRIPTIONAL REGULATOR, MARR FAMILY"/>
    <property type="match status" value="1"/>
</dbReference>
<dbReference type="PROSITE" id="PS50995">
    <property type="entry name" value="HTH_MARR_2"/>
    <property type="match status" value="1"/>
</dbReference>
<dbReference type="EMBL" id="FMZX01000011">
    <property type="protein sequence ID" value="SDD68857.1"/>
    <property type="molecule type" value="Genomic_DNA"/>
</dbReference>
<evidence type="ECO:0000256" key="3">
    <source>
        <dbReference type="ARBA" id="ARBA00023163"/>
    </source>
</evidence>
<name>A0A1G6WUI9_9PROT</name>
<evidence type="ECO:0000259" key="4">
    <source>
        <dbReference type="PROSITE" id="PS50995"/>
    </source>
</evidence>
<dbReference type="InterPro" id="IPR036390">
    <property type="entry name" value="WH_DNA-bd_sf"/>
</dbReference>
<dbReference type="InterPro" id="IPR039422">
    <property type="entry name" value="MarR/SlyA-like"/>
</dbReference>
<feature type="domain" description="HTH marR-type" evidence="4">
    <location>
        <begin position="18"/>
        <end position="150"/>
    </location>
</feature>
<keyword evidence="3" id="KW-0804">Transcription</keyword>
<dbReference type="PANTHER" id="PTHR33164:SF64">
    <property type="entry name" value="TRANSCRIPTIONAL REGULATOR SLYA"/>
    <property type="match status" value="1"/>
</dbReference>
<gene>
    <name evidence="5" type="ORF">SAMN04487779_101145</name>
</gene>